<dbReference type="PIRSF" id="PIRSF004690">
    <property type="entry name" value="DmsD"/>
    <property type="match status" value="1"/>
</dbReference>
<name>A0A369LP77_9ACTN</name>
<proteinExistence type="predicted"/>
<dbReference type="InterPro" id="IPR050289">
    <property type="entry name" value="TorD/DmsD_chaperones"/>
</dbReference>
<dbReference type="Pfam" id="PF02613">
    <property type="entry name" value="Nitrate_red_del"/>
    <property type="match status" value="1"/>
</dbReference>
<evidence type="ECO:0000256" key="1">
    <source>
        <dbReference type="ARBA" id="ARBA00023186"/>
    </source>
</evidence>
<dbReference type="Proteomes" id="UP000253975">
    <property type="component" value="Unassembled WGS sequence"/>
</dbReference>
<dbReference type="InterPro" id="IPR026269">
    <property type="entry name" value="DmsD-type"/>
</dbReference>
<evidence type="ECO:0000313" key="2">
    <source>
        <dbReference type="EMBL" id="RDB60964.1"/>
    </source>
</evidence>
<sequence>MNVQQKSYSRVKADGTLDLLGDAGFLEAYAATAKLLGTCFAYSPKEEASMRALAAIRSMDIASDWPFDAEAEDGTTGETSMRAQAASLVEDGLSEDEASLAQEYQRLFVGPGHLAAAPWGSVYLDRDKVLYGCSWVELRAWMREHGVVVKYDEHVPEDQIGRILVLSAEIALQKRELLPELLGNHMLPWAGHYFNLLLADARLATYKGLAQLAHATITDVQMLLGITPANRRLYR</sequence>
<gene>
    <name evidence="2" type="ORF">C1881_00080</name>
</gene>
<dbReference type="RefSeq" id="WP_114614544.1">
    <property type="nucleotide sequence ID" value="NZ_PPTO01000001.1"/>
</dbReference>
<dbReference type="PANTHER" id="PTHR34227:SF13">
    <property type="entry name" value="TAT PROOFREADING CHAPERONE DMSD-RELATED"/>
    <property type="match status" value="1"/>
</dbReference>
<protein>
    <submittedName>
        <fullName evidence="2">Tat proofreading chaperone DmsD</fullName>
    </submittedName>
</protein>
<evidence type="ECO:0000313" key="3">
    <source>
        <dbReference type="Proteomes" id="UP000253975"/>
    </source>
</evidence>
<keyword evidence="1" id="KW-0143">Chaperone</keyword>
<dbReference type="Gene3D" id="1.10.3480.10">
    <property type="entry name" value="TorD-like"/>
    <property type="match status" value="1"/>
</dbReference>
<dbReference type="NCBIfam" id="NF008632">
    <property type="entry name" value="PRK11621.1"/>
    <property type="match status" value="1"/>
</dbReference>
<dbReference type="SUPFAM" id="SSF89155">
    <property type="entry name" value="TorD-like"/>
    <property type="match status" value="1"/>
</dbReference>
<dbReference type="PANTHER" id="PTHR34227">
    <property type="entry name" value="CHAPERONE PROTEIN YCDY"/>
    <property type="match status" value="1"/>
</dbReference>
<comment type="caution">
    <text evidence="2">The sequence shown here is derived from an EMBL/GenBank/DDBJ whole genome shotgun (WGS) entry which is preliminary data.</text>
</comment>
<organism evidence="2 3">
    <name type="scientific">Slackia isoflavoniconvertens</name>
    <dbReference type="NCBI Taxonomy" id="572010"/>
    <lineage>
        <taxon>Bacteria</taxon>
        <taxon>Bacillati</taxon>
        <taxon>Actinomycetota</taxon>
        <taxon>Coriobacteriia</taxon>
        <taxon>Eggerthellales</taxon>
        <taxon>Eggerthellaceae</taxon>
        <taxon>Slackia</taxon>
    </lineage>
</organism>
<dbReference type="InterPro" id="IPR036411">
    <property type="entry name" value="TorD-like_sf"/>
</dbReference>
<accession>A0A369LP77</accession>
<dbReference type="EMBL" id="PPTO01000001">
    <property type="protein sequence ID" value="RDB60964.1"/>
    <property type="molecule type" value="Genomic_DNA"/>
</dbReference>
<dbReference type="AlphaFoldDB" id="A0A369LP77"/>
<dbReference type="InterPro" id="IPR020945">
    <property type="entry name" value="DMSO/NO3_reduct_chaperone"/>
</dbReference>
<reference evidence="2 3" key="1">
    <citation type="journal article" date="2018" name="Elife">
        <title>Discovery and characterization of a prevalent human gut bacterial enzyme sufficient for the inactivation of a family of plant toxins.</title>
        <authorList>
            <person name="Koppel N."/>
            <person name="Bisanz J.E."/>
            <person name="Pandelia M.E."/>
            <person name="Turnbaugh P.J."/>
            <person name="Balskus E.P."/>
        </authorList>
    </citation>
    <scope>NUCLEOTIDE SEQUENCE [LARGE SCALE GENOMIC DNA]</scope>
    <source>
        <strain evidence="2 3">OB21 GAM31</strain>
    </source>
</reference>